<keyword evidence="2" id="KW-0863">Zinc-finger</keyword>
<dbReference type="SMART" id="SM00744">
    <property type="entry name" value="RINGv"/>
    <property type="match status" value="1"/>
</dbReference>
<evidence type="ECO:0000256" key="2">
    <source>
        <dbReference type="ARBA" id="ARBA00022771"/>
    </source>
</evidence>
<dbReference type="InterPro" id="IPR008984">
    <property type="entry name" value="SMAD_FHA_dom_sf"/>
</dbReference>
<keyword evidence="3" id="KW-0862">Zinc</keyword>
<dbReference type="SUPFAM" id="SSF57850">
    <property type="entry name" value="RING/U-box"/>
    <property type="match status" value="1"/>
</dbReference>
<reference evidence="7 8" key="1">
    <citation type="submission" date="2020-04" db="EMBL/GenBank/DDBJ databases">
        <title>Perkinsus olseni comparative genomics.</title>
        <authorList>
            <person name="Bogema D.R."/>
        </authorList>
    </citation>
    <scope>NUCLEOTIDE SEQUENCE [LARGE SCALE GENOMIC DNA]</scope>
    <source>
        <strain evidence="7">ATCC PRA-31</strain>
    </source>
</reference>
<proteinExistence type="predicted"/>
<dbReference type="GO" id="GO:0008270">
    <property type="term" value="F:zinc ion binding"/>
    <property type="evidence" value="ECO:0007669"/>
    <property type="project" value="UniProtKB-KW"/>
</dbReference>
<protein>
    <submittedName>
        <fullName evidence="7">Uncharacterized protein</fullName>
    </submittedName>
</protein>
<dbReference type="EMBL" id="JABANN010000181">
    <property type="protein sequence ID" value="KAF4667461.1"/>
    <property type="molecule type" value="Genomic_DNA"/>
</dbReference>
<dbReference type="CDD" id="cd16495">
    <property type="entry name" value="RING_CH-C4HC3_MARCH"/>
    <property type="match status" value="1"/>
</dbReference>
<organism evidence="7 8">
    <name type="scientific">Perkinsus olseni</name>
    <name type="common">Perkinsus atlanticus</name>
    <dbReference type="NCBI Taxonomy" id="32597"/>
    <lineage>
        <taxon>Eukaryota</taxon>
        <taxon>Sar</taxon>
        <taxon>Alveolata</taxon>
        <taxon>Perkinsozoa</taxon>
        <taxon>Perkinsea</taxon>
        <taxon>Perkinsida</taxon>
        <taxon>Perkinsidae</taxon>
        <taxon>Perkinsus</taxon>
    </lineage>
</organism>
<evidence type="ECO:0000259" key="5">
    <source>
        <dbReference type="PROSITE" id="PS50006"/>
    </source>
</evidence>
<feature type="region of interest" description="Disordered" evidence="4">
    <location>
        <begin position="510"/>
        <end position="547"/>
    </location>
</feature>
<dbReference type="Pfam" id="PF00498">
    <property type="entry name" value="FHA"/>
    <property type="match status" value="1"/>
</dbReference>
<accession>A0A7J6M8R7</accession>
<dbReference type="PROSITE" id="PS50006">
    <property type="entry name" value="FHA_DOMAIN"/>
    <property type="match status" value="1"/>
</dbReference>
<dbReference type="InterPro" id="IPR011016">
    <property type="entry name" value="Znf_RING-CH"/>
</dbReference>
<evidence type="ECO:0000313" key="8">
    <source>
        <dbReference type="Proteomes" id="UP000572268"/>
    </source>
</evidence>
<evidence type="ECO:0000313" key="7">
    <source>
        <dbReference type="EMBL" id="KAF4667461.1"/>
    </source>
</evidence>
<dbReference type="PROSITE" id="PS51292">
    <property type="entry name" value="ZF_RING_CH"/>
    <property type="match status" value="1"/>
</dbReference>
<dbReference type="Pfam" id="PF12906">
    <property type="entry name" value="RINGv"/>
    <property type="match status" value="1"/>
</dbReference>
<evidence type="ECO:0000259" key="6">
    <source>
        <dbReference type="PROSITE" id="PS51292"/>
    </source>
</evidence>
<evidence type="ECO:0000256" key="1">
    <source>
        <dbReference type="ARBA" id="ARBA00022723"/>
    </source>
</evidence>
<feature type="domain" description="RING-CH-type" evidence="6">
    <location>
        <begin position="166"/>
        <end position="247"/>
    </location>
</feature>
<keyword evidence="1" id="KW-0479">Metal-binding</keyword>
<feature type="compositionally biased region" description="Low complexity" evidence="4">
    <location>
        <begin position="510"/>
        <end position="522"/>
    </location>
</feature>
<dbReference type="SUPFAM" id="SSF49879">
    <property type="entry name" value="SMAD/FHA domain"/>
    <property type="match status" value="1"/>
</dbReference>
<evidence type="ECO:0000256" key="4">
    <source>
        <dbReference type="SAM" id="MobiDB-lite"/>
    </source>
</evidence>
<sequence length="547" mass="60674">MSRNAPPPPIHIESTTWTRDSHELFDYESRNITKSNFQVVGNARFIRRNGEVSMEADNGEIVEPAEHTDYLLKCVNFDTNLERCLMAVRYLIQPAEKQPEGSRWSAKKLWMVIRDLGPYSMSEGDVVKLGRFKLRVRQLCGDESEELVRPDLMGPESQTSMATCAPPEADGMPCRICLLEASGSDEDPLVEACACRGSIRYVHLGCLRHWVEGRLSLNSGSEQQGPAHTYLFRQLACELCRTNYPLYVKLHDGHVELLVPMPETRAPYMVLENMMRVDPIGGGQTEGTDSQSSVHARGVYVISLAGKKMLRLGRGHESDVRIADVSISRWHATVSFTEDGRFVLEDHNSKFGTLVALRRPRVIEAALPRKVPFSVNFVGFICLEGVFGHAVVAGNLVTVSVDRLKIVTLPSIAVVVSAEPAEGAESPKAPVLTVQAGRTVFRISRDVPPPLLPPASVSAMVGWGLDVDIFRPDPVVHQEGASVADQNAAVAMIAAQLGNDYRAAALALQRQQQLQQQQQQQQIENRTEGRPDDEEEQRQNDEQHSQQ</sequence>
<dbReference type="Gene3D" id="3.30.40.10">
    <property type="entry name" value="Zinc/RING finger domain, C3HC4 (zinc finger)"/>
    <property type="match status" value="1"/>
</dbReference>
<dbReference type="InterPro" id="IPR000253">
    <property type="entry name" value="FHA_dom"/>
</dbReference>
<dbReference type="Gene3D" id="2.60.200.20">
    <property type="match status" value="1"/>
</dbReference>
<dbReference type="CDD" id="cd00060">
    <property type="entry name" value="FHA"/>
    <property type="match status" value="1"/>
</dbReference>
<feature type="compositionally biased region" description="Basic and acidic residues" evidence="4">
    <location>
        <begin position="537"/>
        <end position="547"/>
    </location>
</feature>
<comment type="caution">
    <text evidence="7">The sequence shown here is derived from an EMBL/GenBank/DDBJ whole genome shotgun (WGS) entry which is preliminary data.</text>
</comment>
<dbReference type="InterPro" id="IPR013083">
    <property type="entry name" value="Znf_RING/FYVE/PHD"/>
</dbReference>
<dbReference type="PANTHER" id="PTHR46210:SF1">
    <property type="entry name" value="FHA DOMAIN-CONTAINING PROTEIN"/>
    <property type="match status" value="1"/>
</dbReference>
<dbReference type="AlphaFoldDB" id="A0A7J6M8R7"/>
<dbReference type="PANTHER" id="PTHR46210">
    <property type="entry name" value="FHA DOMAIN-CONTAINING PROTEIN"/>
    <property type="match status" value="1"/>
</dbReference>
<gene>
    <name evidence="7" type="ORF">FOL46_002519</name>
</gene>
<dbReference type="SMART" id="SM00240">
    <property type="entry name" value="FHA"/>
    <property type="match status" value="1"/>
</dbReference>
<name>A0A7J6M8R7_PEROL</name>
<evidence type="ECO:0000256" key="3">
    <source>
        <dbReference type="ARBA" id="ARBA00022833"/>
    </source>
</evidence>
<feature type="domain" description="FHA" evidence="5">
    <location>
        <begin position="310"/>
        <end position="360"/>
    </location>
</feature>
<dbReference type="Proteomes" id="UP000572268">
    <property type="component" value="Unassembled WGS sequence"/>
</dbReference>